<accession>B8KRZ4</accession>
<evidence type="ECO:0000313" key="1">
    <source>
        <dbReference type="EMBL" id="EED36549.1"/>
    </source>
</evidence>
<dbReference type="Proteomes" id="UP000004699">
    <property type="component" value="Unassembled WGS sequence"/>
</dbReference>
<dbReference type="RefSeq" id="WP_009021292.1">
    <property type="nucleotide sequence ID" value="NZ_DS999411.1"/>
</dbReference>
<sequence>MKTDTLIIGGKTFHFLDAARMNLATDSGAVVSAAKGTGCPRPEQYRRITATDQDQWRPIVMNTE</sequence>
<keyword evidence="2" id="KW-1185">Reference proteome</keyword>
<reference evidence="2" key="1">
    <citation type="journal article" date="2013" name="BMC Microbiol.">
        <title>Taxonomy and evolution of bacteriochlorophyll a-containing members of the OM60/NOR5 clade of marine gammaproteobacteria: description of Luminiphilus syltensis gen. nov., sp. nov., reclassification of Haliea rubra as Pseudohaliea rubra gen. nov., comb. nov., and emendation of Chromatocurvus halotolerans.</title>
        <authorList>
            <person name="Spring S."/>
            <person name="Riedel T."/>
            <person name="Sproer C."/>
            <person name="Yan S."/>
            <person name="Harder J."/>
            <person name="Fuchs B.M."/>
        </authorList>
    </citation>
    <scope>NUCLEOTIDE SEQUENCE [LARGE SCALE GENOMIC DNA]</scope>
    <source>
        <strain evidence="2">NOR51-B</strain>
    </source>
</reference>
<dbReference type="HOGENOM" id="CLU_2862450_0_0_6"/>
<protein>
    <submittedName>
        <fullName evidence="1">Uncharacterized protein</fullName>
    </submittedName>
</protein>
<evidence type="ECO:0000313" key="2">
    <source>
        <dbReference type="Proteomes" id="UP000004699"/>
    </source>
</evidence>
<dbReference type="AlphaFoldDB" id="B8KRZ4"/>
<gene>
    <name evidence="1" type="ORF">NOR51B_2501</name>
</gene>
<dbReference type="STRING" id="565045.NOR51B_2501"/>
<proteinExistence type="predicted"/>
<organism evidence="1 2">
    <name type="scientific">Luminiphilus syltensis NOR5-1B</name>
    <dbReference type="NCBI Taxonomy" id="565045"/>
    <lineage>
        <taxon>Bacteria</taxon>
        <taxon>Pseudomonadati</taxon>
        <taxon>Pseudomonadota</taxon>
        <taxon>Gammaproteobacteria</taxon>
        <taxon>Cellvibrionales</taxon>
        <taxon>Halieaceae</taxon>
        <taxon>Luminiphilus</taxon>
    </lineage>
</organism>
<dbReference type="EMBL" id="DS999411">
    <property type="protein sequence ID" value="EED36549.1"/>
    <property type="molecule type" value="Genomic_DNA"/>
</dbReference>
<name>B8KRZ4_9GAMM</name>